<comment type="caution">
    <text evidence="10">The sequence shown here is derived from an EMBL/GenBank/DDBJ whole genome shotgun (WGS) entry which is preliminary data.</text>
</comment>
<keyword evidence="3 5" id="KW-0396">Initiation factor</keyword>
<dbReference type="HAMAP" id="MF_00080">
    <property type="entry name" value="IF_3"/>
    <property type="match status" value="1"/>
</dbReference>
<dbReference type="SUPFAM" id="SSF55200">
    <property type="entry name" value="Translation initiation factor IF3, C-terminal domain"/>
    <property type="match status" value="1"/>
</dbReference>
<evidence type="ECO:0000256" key="6">
    <source>
        <dbReference type="NCBIfam" id="TIGR00168"/>
    </source>
</evidence>
<dbReference type="NCBIfam" id="TIGR00168">
    <property type="entry name" value="infC"/>
    <property type="match status" value="1"/>
</dbReference>
<dbReference type="GO" id="GO:0003743">
    <property type="term" value="F:translation initiation factor activity"/>
    <property type="evidence" value="ECO:0007669"/>
    <property type="project" value="UniProtKB-UniRule"/>
</dbReference>
<evidence type="ECO:0000256" key="5">
    <source>
        <dbReference type="HAMAP-Rule" id="MF_00080"/>
    </source>
</evidence>
<dbReference type="AlphaFoldDB" id="A0A5J4LQK0"/>
<dbReference type="InterPro" id="IPR036787">
    <property type="entry name" value="T_IF-3_N_sf"/>
</dbReference>
<dbReference type="InterPro" id="IPR019814">
    <property type="entry name" value="Translation_initiation_fac_3_N"/>
</dbReference>
<proteinExistence type="inferred from homology"/>
<feature type="compositionally biased region" description="Acidic residues" evidence="7">
    <location>
        <begin position="289"/>
        <end position="298"/>
    </location>
</feature>
<dbReference type="Pfam" id="PF05198">
    <property type="entry name" value="IF3_N"/>
    <property type="match status" value="1"/>
</dbReference>
<evidence type="ECO:0000256" key="7">
    <source>
        <dbReference type="SAM" id="MobiDB-lite"/>
    </source>
</evidence>
<reference evidence="10 11" key="1">
    <citation type="submission" date="2019-10" db="EMBL/GenBank/DDBJ databases">
        <title>Whole genome shotgun sequence of Streptomyces angustmyceticus NBRC 3934.</title>
        <authorList>
            <person name="Hosoyama A."/>
            <person name="Ichikawa N."/>
            <person name="Kimura A."/>
            <person name="Kitahashi Y."/>
            <person name="Komaki H."/>
            <person name="Uohara A."/>
        </authorList>
    </citation>
    <scope>NUCLEOTIDE SEQUENCE [LARGE SCALE GENOMIC DNA]</scope>
    <source>
        <strain evidence="10 11">NBRC 3934</strain>
    </source>
</reference>
<evidence type="ECO:0000313" key="10">
    <source>
        <dbReference type="EMBL" id="GES33779.1"/>
    </source>
</evidence>
<comment type="subcellular location">
    <subcellularLocation>
        <location evidence="5">Cytoplasm</location>
    </subcellularLocation>
</comment>
<feature type="domain" description="Translation initiation factor 3 N-terminal" evidence="9">
    <location>
        <begin position="98"/>
        <end position="167"/>
    </location>
</feature>
<organism evidence="10 11">
    <name type="scientific">Streptomyces angustmyceticus</name>
    <dbReference type="NCBI Taxonomy" id="285578"/>
    <lineage>
        <taxon>Bacteria</taxon>
        <taxon>Bacillati</taxon>
        <taxon>Actinomycetota</taxon>
        <taxon>Actinomycetes</taxon>
        <taxon>Kitasatosporales</taxon>
        <taxon>Streptomycetaceae</taxon>
        <taxon>Streptomyces</taxon>
    </lineage>
</organism>
<evidence type="ECO:0000313" key="11">
    <source>
        <dbReference type="Proteomes" id="UP000325598"/>
    </source>
</evidence>
<dbReference type="FunFam" id="3.30.110.10:FF:000002">
    <property type="entry name" value="Translation initiation factor IF-3"/>
    <property type="match status" value="1"/>
</dbReference>
<evidence type="ECO:0000259" key="9">
    <source>
        <dbReference type="Pfam" id="PF05198"/>
    </source>
</evidence>
<gene>
    <name evidence="5" type="primary">infC</name>
    <name evidence="10" type="ORF">San01_62670</name>
</gene>
<name>A0A5J4LQK0_9ACTN</name>
<dbReference type="Gene3D" id="3.10.20.80">
    <property type="entry name" value="Translation initiation factor 3 (IF-3), N-terminal domain"/>
    <property type="match status" value="1"/>
</dbReference>
<comment type="subunit">
    <text evidence="5">Monomer.</text>
</comment>
<keyword evidence="11" id="KW-1185">Reference proteome</keyword>
<keyword evidence="2 5" id="KW-0963">Cytoplasm</keyword>
<accession>A0A5J4LQK0</accession>
<dbReference type="InterPro" id="IPR036788">
    <property type="entry name" value="T_IF-3_C_sf"/>
</dbReference>
<dbReference type="InterPro" id="IPR019815">
    <property type="entry name" value="Translation_initiation_fac_3_C"/>
</dbReference>
<dbReference type="Gene3D" id="3.30.110.10">
    <property type="entry name" value="Translation initiation factor 3 (IF-3), C-terminal domain"/>
    <property type="match status" value="1"/>
</dbReference>
<dbReference type="SUPFAM" id="SSF54364">
    <property type="entry name" value="Translation initiation factor IF3, N-terminal domain"/>
    <property type="match status" value="1"/>
</dbReference>
<evidence type="ECO:0000259" key="8">
    <source>
        <dbReference type="Pfam" id="PF00707"/>
    </source>
</evidence>
<dbReference type="Proteomes" id="UP000325598">
    <property type="component" value="Unassembled WGS sequence"/>
</dbReference>
<dbReference type="GO" id="GO:0005829">
    <property type="term" value="C:cytosol"/>
    <property type="evidence" value="ECO:0007669"/>
    <property type="project" value="TreeGrafter"/>
</dbReference>
<dbReference type="FunFam" id="3.10.20.80:FF:000001">
    <property type="entry name" value="Translation initiation factor IF-3"/>
    <property type="match status" value="1"/>
</dbReference>
<evidence type="ECO:0000256" key="2">
    <source>
        <dbReference type="ARBA" id="ARBA00022490"/>
    </source>
</evidence>
<comment type="function">
    <text evidence="5">IF-3 binds to the 30S ribosomal subunit and shifts the equilibrium between 70S ribosomes and their 50S and 30S subunits in favor of the free subunits, thus enhancing the availability of 30S subunits on which protein synthesis initiation begins.</text>
</comment>
<keyword evidence="4 5" id="KW-0648">Protein biosynthesis</keyword>
<protein>
    <recommendedName>
        <fullName evidence="5 6">Translation initiation factor IF-3</fullName>
    </recommendedName>
</protein>
<evidence type="ECO:0000256" key="3">
    <source>
        <dbReference type="ARBA" id="ARBA00022540"/>
    </source>
</evidence>
<dbReference type="PANTHER" id="PTHR10938:SF0">
    <property type="entry name" value="TRANSLATION INITIATION FACTOR IF-3, MITOCHONDRIAL"/>
    <property type="match status" value="1"/>
</dbReference>
<dbReference type="Pfam" id="PF00707">
    <property type="entry name" value="IF3_C"/>
    <property type="match status" value="1"/>
</dbReference>
<feature type="domain" description="Translation initiation factor 3 C-terminal" evidence="8">
    <location>
        <begin position="175"/>
        <end position="258"/>
    </location>
</feature>
<feature type="compositionally biased region" description="Basic and acidic residues" evidence="7">
    <location>
        <begin position="263"/>
        <end position="280"/>
    </location>
</feature>
<dbReference type="GO" id="GO:0032790">
    <property type="term" value="P:ribosome disassembly"/>
    <property type="evidence" value="ECO:0007669"/>
    <property type="project" value="TreeGrafter"/>
</dbReference>
<dbReference type="GO" id="GO:0043022">
    <property type="term" value="F:ribosome binding"/>
    <property type="evidence" value="ECO:0007669"/>
    <property type="project" value="TreeGrafter"/>
</dbReference>
<dbReference type="InterPro" id="IPR001288">
    <property type="entry name" value="Translation_initiation_fac_3"/>
</dbReference>
<comment type="similarity">
    <text evidence="1 5">Belongs to the IF-3 family.</text>
</comment>
<dbReference type="EMBL" id="BLAG01000021">
    <property type="protein sequence ID" value="GES33779.1"/>
    <property type="molecule type" value="Genomic_DNA"/>
</dbReference>
<dbReference type="GO" id="GO:0016020">
    <property type="term" value="C:membrane"/>
    <property type="evidence" value="ECO:0007669"/>
    <property type="project" value="TreeGrafter"/>
</dbReference>
<sequence>MTRVFWCSDRPDTHVTGPQVEAPISHPADLTVGGSTVRLRPARLATVLQIYVEPRLCPVRGIFHVPARLVTPKRRYAAVRQAVAWCYRGGSISAEPRINDRIRVPEVRLVGPSGEQVGIVPLAKALELAQEYDLDLVEVAANARPPVCKLMDYGKFKYESAMKAREARKNQAHTVIKEMKLRPKIDPHDYDTKKGHVVRFLKQGDKVKITIMFRGREQSRPELGFRLLQRLASDVEDLGFIESNPKQDGRNMIMVLGPHKKKTEAMAEAREAQAARKAERQSGVAADASVDEPAEEPTEEHAQA</sequence>
<feature type="region of interest" description="Disordered" evidence="7">
    <location>
        <begin position="261"/>
        <end position="304"/>
    </location>
</feature>
<dbReference type="PANTHER" id="PTHR10938">
    <property type="entry name" value="TRANSLATION INITIATION FACTOR IF-3"/>
    <property type="match status" value="1"/>
</dbReference>
<evidence type="ECO:0000256" key="4">
    <source>
        <dbReference type="ARBA" id="ARBA00022917"/>
    </source>
</evidence>
<evidence type="ECO:0000256" key="1">
    <source>
        <dbReference type="ARBA" id="ARBA00005439"/>
    </source>
</evidence>